<dbReference type="VEuPathDB" id="CryptoDB:Cvel_14226"/>
<name>A0A0G4EYT8_9ALVE</name>
<organism evidence="2">
    <name type="scientific">Chromera velia CCMP2878</name>
    <dbReference type="NCBI Taxonomy" id="1169474"/>
    <lineage>
        <taxon>Eukaryota</taxon>
        <taxon>Sar</taxon>
        <taxon>Alveolata</taxon>
        <taxon>Colpodellida</taxon>
        <taxon>Chromeraceae</taxon>
        <taxon>Chromera</taxon>
    </lineage>
</organism>
<feature type="domain" description="F5/8 type C" evidence="1">
    <location>
        <begin position="258"/>
        <end position="367"/>
    </location>
</feature>
<sequence>MSPYSKVNLTMQSHKIGAIDSQVDRILPAALPQEVADRRRLSGRALCQDLDLWLEERSGNVCHRVSLDTVRSSANFMMCLGAALQKRFQAKTVMIIDSRRREFLREDVPVPLVDDCKAAANAGGCVALVDVDELVGVIADEHMQHGSSAAHSASSTGFRLTREAAFNRILAFLRLVNVRPANSRSAFLLVVLCSRSTYVVQRLANVAGLRLQVTDELYNPDDTDVHRRVIEPYDRNRPAFARVGQQHNQSKLYAKGEWVPRNGHSQYGDWLQINCPALSKIVGIVVQGRGDGAAQSWVTRLTVTVNTEDAEFGWMPVDNGCHFPASSDNDTPVTILFTNPVVARCVRIHCLAWHGGYICLRAGLLRRI</sequence>
<proteinExistence type="predicted"/>
<dbReference type="PANTHER" id="PTHR24543">
    <property type="entry name" value="MULTICOPPER OXIDASE-RELATED"/>
    <property type="match status" value="1"/>
</dbReference>
<dbReference type="Pfam" id="PF00754">
    <property type="entry name" value="F5_F8_type_C"/>
    <property type="match status" value="1"/>
</dbReference>
<dbReference type="SUPFAM" id="SSF49785">
    <property type="entry name" value="Galactose-binding domain-like"/>
    <property type="match status" value="1"/>
</dbReference>
<dbReference type="AlphaFoldDB" id="A0A0G4EYT8"/>
<reference evidence="2" key="1">
    <citation type="submission" date="2014-11" db="EMBL/GenBank/DDBJ databases">
        <authorList>
            <person name="Otto D Thomas"/>
            <person name="Naeem Raeece"/>
        </authorList>
    </citation>
    <scope>NUCLEOTIDE SEQUENCE</scope>
</reference>
<evidence type="ECO:0000313" key="2">
    <source>
        <dbReference type="EMBL" id="CEM04232.1"/>
    </source>
</evidence>
<dbReference type="PANTHER" id="PTHR24543:SF325">
    <property type="entry name" value="F5_8 TYPE C DOMAIN-CONTAINING PROTEIN"/>
    <property type="match status" value="1"/>
</dbReference>
<dbReference type="InterPro" id="IPR000421">
    <property type="entry name" value="FA58C"/>
</dbReference>
<evidence type="ECO:0000259" key="1">
    <source>
        <dbReference type="PROSITE" id="PS50022"/>
    </source>
</evidence>
<gene>
    <name evidence="2" type="ORF">Cvel_14226</name>
</gene>
<protein>
    <recommendedName>
        <fullName evidence="1">F5/8 type C domain-containing protein</fullName>
    </recommendedName>
</protein>
<dbReference type="EMBL" id="CDMZ01000004">
    <property type="protein sequence ID" value="CEM04232.1"/>
    <property type="molecule type" value="Genomic_DNA"/>
</dbReference>
<accession>A0A0G4EYT8</accession>
<dbReference type="InterPro" id="IPR008979">
    <property type="entry name" value="Galactose-bd-like_sf"/>
</dbReference>
<dbReference type="PROSITE" id="PS50022">
    <property type="entry name" value="FA58C_3"/>
    <property type="match status" value="1"/>
</dbReference>
<dbReference type="Gene3D" id="2.60.120.260">
    <property type="entry name" value="Galactose-binding domain-like"/>
    <property type="match status" value="1"/>
</dbReference>